<dbReference type="InterPro" id="IPR009888">
    <property type="entry name" value="CdiI_Proteobact"/>
</dbReference>
<dbReference type="Pfam" id="PF07262">
    <property type="entry name" value="CdiI"/>
    <property type="match status" value="1"/>
</dbReference>
<dbReference type="EMBL" id="CP071586">
    <property type="protein sequence ID" value="QYY84373.1"/>
    <property type="molecule type" value="Genomic_DNA"/>
</dbReference>
<evidence type="ECO:0000313" key="1">
    <source>
        <dbReference type="EMBL" id="QYY84373.1"/>
    </source>
</evidence>
<protein>
    <submittedName>
        <fullName evidence="1">CdiI family contact-dependent growth inhibition immunity protein</fullName>
    </submittedName>
</protein>
<dbReference type="RefSeq" id="WP_220558638.1">
    <property type="nucleotide sequence ID" value="NZ_CP071586.1"/>
</dbReference>
<dbReference type="Proteomes" id="UP000824588">
    <property type="component" value="Chromosome"/>
</dbReference>
<gene>
    <name evidence="1" type="ORF">J0G10_13300</name>
</gene>
<reference evidence="1 2" key="1">
    <citation type="journal article" date="2022" name="Int. J. Syst. Evol. Microbiol.">
        <title>Pseudomonas germanica sp. nov., isolated from Iris germanica rhizomes.</title>
        <authorList>
            <person name="Atanasov K.E."/>
            <person name="Galbis D.M."/>
            <person name="Gallego J."/>
            <person name="Serpico A."/>
            <person name="Bosch M."/>
            <person name="Altabella T."/>
            <person name="Ferrer A."/>
        </authorList>
    </citation>
    <scope>NUCLEOTIDE SEQUENCE [LARGE SCALE GENOMIC DNA]</scope>
    <source>
        <strain evidence="1 2">FIT28</strain>
    </source>
</reference>
<accession>A0ABX8YXU6</accession>
<proteinExistence type="predicted"/>
<sequence length="165" mass="18766">MSQLNNKAWAYVKFNKDFIFIETYSGYFNCLPDPEGKRSLLLHTCEDSELGECVLAALAVSRMIDPKENPEFFDFRGRVVTQYNEWIANLMKEFGYKTKRELFKDMKICSLDAVNGLVTIRPSHHEKLEAWSGKGITDKDYVVISATSACNEVGAALRLAFSRCS</sequence>
<evidence type="ECO:0000313" key="2">
    <source>
        <dbReference type="Proteomes" id="UP000824588"/>
    </source>
</evidence>
<dbReference type="SUPFAM" id="SSF160207">
    <property type="entry name" value="NMB0488-like"/>
    <property type="match status" value="1"/>
</dbReference>
<organism evidence="1 2">
    <name type="scientific">Pseudomonas germanica</name>
    <dbReference type="NCBI Taxonomy" id="2815720"/>
    <lineage>
        <taxon>Bacteria</taxon>
        <taxon>Pseudomonadati</taxon>
        <taxon>Pseudomonadota</taxon>
        <taxon>Gammaproteobacteria</taxon>
        <taxon>Pseudomonadales</taxon>
        <taxon>Pseudomonadaceae</taxon>
        <taxon>Pseudomonas</taxon>
    </lineage>
</organism>
<dbReference type="CDD" id="cd13445">
    <property type="entry name" value="CDI_inhibitor_EC869_like"/>
    <property type="match status" value="1"/>
</dbReference>
<dbReference type="Gene3D" id="3.40.1590.10">
    <property type="entry name" value="NMB0488-like"/>
    <property type="match status" value="1"/>
</dbReference>
<name>A0ABX8YXU6_9PSED</name>
<keyword evidence="2" id="KW-1185">Reference proteome</keyword>
<dbReference type="InterPro" id="IPR037891">
    <property type="entry name" value="Cdil-like_sf"/>
</dbReference>